<protein>
    <recommendedName>
        <fullName evidence="8">ABC transmembrane type-1 domain-containing protein</fullName>
    </recommendedName>
</protein>
<name>X1D092_9ZZZZ</name>
<evidence type="ECO:0000256" key="6">
    <source>
        <dbReference type="ARBA" id="ARBA00023136"/>
    </source>
</evidence>
<dbReference type="PANTHER" id="PTHR43005:SF1">
    <property type="entry name" value="SPERMIDINE_PUTRESCINE TRANSPORT SYSTEM PERMEASE PROTEIN"/>
    <property type="match status" value="1"/>
</dbReference>
<evidence type="ECO:0000256" key="5">
    <source>
        <dbReference type="ARBA" id="ARBA00022989"/>
    </source>
</evidence>
<evidence type="ECO:0000256" key="2">
    <source>
        <dbReference type="ARBA" id="ARBA00022448"/>
    </source>
</evidence>
<dbReference type="SUPFAM" id="SSF161098">
    <property type="entry name" value="MetI-like"/>
    <property type="match status" value="1"/>
</dbReference>
<reference evidence="9" key="1">
    <citation type="journal article" date="2014" name="Front. Microbiol.">
        <title>High frequency of phylogenetically diverse reductive dehalogenase-homologous genes in deep subseafloor sedimentary metagenomes.</title>
        <authorList>
            <person name="Kawai M."/>
            <person name="Futagami T."/>
            <person name="Toyoda A."/>
            <person name="Takaki Y."/>
            <person name="Nishi S."/>
            <person name="Hori S."/>
            <person name="Arai W."/>
            <person name="Tsubouchi T."/>
            <person name="Morono Y."/>
            <person name="Uchiyama I."/>
            <person name="Ito T."/>
            <person name="Fujiyama A."/>
            <person name="Inagaki F."/>
            <person name="Takami H."/>
        </authorList>
    </citation>
    <scope>NUCLEOTIDE SEQUENCE</scope>
    <source>
        <strain evidence="9">Expedition CK06-06</strain>
    </source>
</reference>
<evidence type="ECO:0000256" key="3">
    <source>
        <dbReference type="ARBA" id="ARBA00022475"/>
    </source>
</evidence>
<organism evidence="9">
    <name type="scientific">marine sediment metagenome</name>
    <dbReference type="NCBI Taxonomy" id="412755"/>
    <lineage>
        <taxon>unclassified sequences</taxon>
        <taxon>metagenomes</taxon>
        <taxon>ecological metagenomes</taxon>
    </lineage>
</organism>
<keyword evidence="2" id="KW-0813">Transport</keyword>
<comment type="subcellular location">
    <subcellularLocation>
        <location evidence="1">Cell membrane</location>
        <topology evidence="1">Multi-pass membrane protein</topology>
    </subcellularLocation>
</comment>
<gene>
    <name evidence="9" type="ORF">S01H4_39331</name>
</gene>
<keyword evidence="6 7" id="KW-0472">Membrane</keyword>
<keyword evidence="4 7" id="KW-0812">Transmembrane</keyword>
<feature type="transmembrane region" description="Helical" evidence="7">
    <location>
        <begin position="98"/>
        <end position="120"/>
    </location>
</feature>
<keyword evidence="5 7" id="KW-1133">Transmembrane helix</keyword>
<evidence type="ECO:0000256" key="7">
    <source>
        <dbReference type="SAM" id="Phobius"/>
    </source>
</evidence>
<dbReference type="InterPro" id="IPR035906">
    <property type="entry name" value="MetI-like_sf"/>
</dbReference>
<keyword evidence="3" id="KW-1003">Cell membrane</keyword>
<dbReference type="PROSITE" id="PS50928">
    <property type="entry name" value="ABC_TM1"/>
    <property type="match status" value="1"/>
</dbReference>
<evidence type="ECO:0000313" key="9">
    <source>
        <dbReference type="EMBL" id="GAG98512.1"/>
    </source>
</evidence>
<feature type="transmembrane region" description="Helical" evidence="7">
    <location>
        <begin position="198"/>
        <end position="220"/>
    </location>
</feature>
<dbReference type="InterPro" id="IPR000515">
    <property type="entry name" value="MetI-like"/>
</dbReference>
<dbReference type="AlphaFoldDB" id="X1D092"/>
<dbReference type="Pfam" id="PF00528">
    <property type="entry name" value="BPD_transp_1"/>
    <property type="match status" value="1"/>
</dbReference>
<dbReference type="GO" id="GO:0055085">
    <property type="term" value="P:transmembrane transport"/>
    <property type="evidence" value="ECO:0007669"/>
    <property type="project" value="InterPro"/>
</dbReference>
<evidence type="ECO:0000259" key="8">
    <source>
        <dbReference type="PROSITE" id="PS50928"/>
    </source>
</evidence>
<comment type="caution">
    <text evidence="9">The sequence shown here is derived from an EMBL/GenBank/DDBJ whole genome shotgun (WGS) entry which is preliminary data.</text>
</comment>
<feature type="non-terminal residue" evidence="9">
    <location>
        <position position="234"/>
    </location>
</feature>
<dbReference type="CDD" id="cd06261">
    <property type="entry name" value="TM_PBP2"/>
    <property type="match status" value="1"/>
</dbReference>
<feature type="transmembrane region" description="Helical" evidence="7">
    <location>
        <begin position="6"/>
        <end position="26"/>
    </location>
</feature>
<feature type="transmembrane region" description="Helical" evidence="7">
    <location>
        <begin position="59"/>
        <end position="86"/>
    </location>
</feature>
<feature type="domain" description="ABC transmembrane type-1" evidence="8">
    <location>
        <begin position="64"/>
        <end position="234"/>
    </location>
</feature>
<dbReference type="EMBL" id="BART01021293">
    <property type="protein sequence ID" value="GAG98512.1"/>
    <property type="molecule type" value="Genomic_DNA"/>
</dbReference>
<dbReference type="GO" id="GO:0005886">
    <property type="term" value="C:plasma membrane"/>
    <property type="evidence" value="ECO:0007669"/>
    <property type="project" value="UniProtKB-SubCell"/>
</dbReference>
<dbReference type="SUPFAM" id="SSF160964">
    <property type="entry name" value="MalF N-terminal region-like"/>
    <property type="match status" value="1"/>
</dbReference>
<dbReference type="PANTHER" id="PTHR43005">
    <property type="entry name" value="BLR7065 PROTEIN"/>
    <property type="match status" value="1"/>
</dbReference>
<dbReference type="Gene3D" id="1.10.3720.10">
    <property type="entry name" value="MetI-like"/>
    <property type="match status" value="1"/>
</dbReference>
<evidence type="ECO:0000256" key="1">
    <source>
        <dbReference type="ARBA" id="ARBA00004651"/>
    </source>
</evidence>
<sequence length="234" mass="26607">MDKRTGYFLIIPAIIIMCIFTLYPLIEGIRVSFTDKSMLRAEYSYIGVDNYKQMLGDPIFWLSLWHSIILTGVVVILQLIFGLILAWTMKQEIPGMPIFKSIIMASWVIPVAATVIIFKFMAQSDVGFINIILKSIGLKSLVKYWFGDPLTAFPFIILLHLWRNVPFYGIAFLAAMQTIPASFYEAAKIDGANAFQSFCYITLPGIRNMIIIMVTIHVLWTFNNFDFIYLATGG</sequence>
<evidence type="ECO:0000256" key="4">
    <source>
        <dbReference type="ARBA" id="ARBA00022692"/>
    </source>
</evidence>
<proteinExistence type="predicted"/>
<accession>X1D092</accession>